<name>A0ABT1TC99_9GAMM</name>
<evidence type="ECO:0000313" key="4">
    <source>
        <dbReference type="Proteomes" id="UP001524499"/>
    </source>
</evidence>
<feature type="transmembrane region" description="Helical" evidence="2">
    <location>
        <begin position="6"/>
        <end position="29"/>
    </location>
</feature>
<evidence type="ECO:0000313" key="3">
    <source>
        <dbReference type="EMBL" id="MCQ8103094.1"/>
    </source>
</evidence>
<dbReference type="Proteomes" id="UP001524499">
    <property type="component" value="Unassembled WGS sequence"/>
</dbReference>
<gene>
    <name evidence="3" type="ORF">NP590_03150</name>
</gene>
<dbReference type="RefSeq" id="WP_256600762.1">
    <property type="nucleotide sequence ID" value="NZ_JANIBJ010000004.1"/>
</dbReference>
<evidence type="ECO:0000256" key="1">
    <source>
        <dbReference type="SAM" id="Coils"/>
    </source>
</evidence>
<feature type="coiled-coil region" evidence="1">
    <location>
        <begin position="139"/>
        <end position="166"/>
    </location>
</feature>
<accession>A0ABT1TC99</accession>
<keyword evidence="2" id="KW-0472">Membrane</keyword>
<keyword evidence="2" id="KW-1133">Transmembrane helix</keyword>
<reference evidence="3 4" key="1">
    <citation type="submission" date="2022-07" db="EMBL/GenBank/DDBJ databases">
        <title>Methylomonas rivi sp. nov., Methylomonas rosea sp. nov., Methylomonas aureus sp. nov. and Methylomonas subterranea sp. nov., four novel methanotrophs isolated from a freshwater creek and the deep terrestrial subsurface.</title>
        <authorList>
            <person name="Abin C."/>
            <person name="Sankaranarayanan K."/>
            <person name="Garner C."/>
            <person name="Sindelar R."/>
            <person name="Kotary K."/>
            <person name="Garner R."/>
            <person name="Barclay S."/>
            <person name="Lawson P."/>
            <person name="Krumholz L."/>
        </authorList>
    </citation>
    <scope>NUCLEOTIDE SEQUENCE [LARGE SCALE GENOMIC DNA]</scope>
    <source>
        <strain evidence="3 4">SURF-2</strain>
    </source>
</reference>
<keyword evidence="1" id="KW-0175">Coiled coil</keyword>
<keyword evidence="4" id="KW-1185">Reference proteome</keyword>
<protein>
    <submittedName>
        <fullName evidence="3">Uncharacterized protein</fullName>
    </submittedName>
</protein>
<organism evidence="3 4">
    <name type="scientific">Methylomonas subterranea</name>
    <dbReference type="NCBI Taxonomy" id="2952225"/>
    <lineage>
        <taxon>Bacteria</taxon>
        <taxon>Pseudomonadati</taxon>
        <taxon>Pseudomonadota</taxon>
        <taxon>Gammaproteobacteria</taxon>
        <taxon>Methylococcales</taxon>
        <taxon>Methylococcaceae</taxon>
        <taxon>Methylomonas</taxon>
    </lineage>
</organism>
<dbReference type="EMBL" id="JANIBJ010000004">
    <property type="protein sequence ID" value="MCQ8103094.1"/>
    <property type="molecule type" value="Genomic_DNA"/>
</dbReference>
<keyword evidence="2" id="KW-0812">Transmembrane</keyword>
<comment type="caution">
    <text evidence="3">The sequence shown here is derived from an EMBL/GenBank/DDBJ whole genome shotgun (WGS) entry which is preliminary data.</text>
</comment>
<proteinExistence type="predicted"/>
<evidence type="ECO:0000256" key="2">
    <source>
        <dbReference type="SAM" id="Phobius"/>
    </source>
</evidence>
<sequence>MMTLDAALVIILAEALGVLLLFCAGWLFFSRKKRNKEMRAIESFIGQYTDQNSFKNQPLHQLLSETCGLDQEMVEQTLKDVSDCERALMQHIIKLFLRREISLLHQIDKRINDLSTPYCELLTNMQATSTNSTHSSSPAQGLERINQQLIQQLDTAMQTIDEITAEYTRVFSGNQTALELENSRKKMLKIFQDTERNILHPDAND</sequence>